<dbReference type="RefSeq" id="WP_043464148.1">
    <property type="nucleotide sequence ID" value="NZ_CP134822.1"/>
</dbReference>
<sequence length="78" mass="8574">MKALHPAALTGDGVFRIHWLPGTDRLLAVCHCGAERQFEDPEEMWDWLLGHPEDHHPGTAIEPGGSGPTRPRPHPVPA</sequence>
<name>A0A420UYD4_9ACTN</name>
<gene>
    <name evidence="2" type="ORF">SFRA_023305</name>
</gene>
<dbReference type="OrthoDB" id="4242542at2"/>
<feature type="region of interest" description="Disordered" evidence="1">
    <location>
        <begin position="50"/>
        <end position="78"/>
    </location>
</feature>
<protein>
    <submittedName>
        <fullName evidence="2">Uncharacterized protein</fullName>
    </submittedName>
</protein>
<dbReference type="AlphaFoldDB" id="A0A420UYD4"/>
<proteinExistence type="predicted"/>
<evidence type="ECO:0000313" key="2">
    <source>
        <dbReference type="EMBL" id="RKM92845.1"/>
    </source>
</evidence>
<comment type="caution">
    <text evidence="2">The sequence shown here is derived from an EMBL/GenBank/DDBJ whole genome shotgun (WGS) entry which is preliminary data.</text>
</comment>
<keyword evidence="3" id="KW-1185">Reference proteome</keyword>
<accession>A0A420UYD4</accession>
<evidence type="ECO:0000256" key="1">
    <source>
        <dbReference type="SAM" id="MobiDB-lite"/>
    </source>
</evidence>
<evidence type="ECO:0000313" key="3">
    <source>
        <dbReference type="Proteomes" id="UP000028058"/>
    </source>
</evidence>
<organism evidence="2 3">
    <name type="scientific">Streptomyces xinghaiensis</name>
    <dbReference type="NCBI Taxonomy" id="1038928"/>
    <lineage>
        <taxon>Bacteria</taxon>
        <taxon>Bacillati</taxon>
        <taxon>Actinomycetota</taxon>
        <taxon>Actinomycetes</taxon>
        <taxon>Kitasatosporales</taxon>
        <taxon>Streptomycetaceae</taxon>
        <taxon>Streptomyces</taxon>
    </lineage>
</organism>
<reference evidence="2 3" key="1">
    <citation type="journal article" date="2014" name="Genome Announc.">
        <title>Draft Genome Sequence of Streptomyces fradiae ATCC 19609, a Strain Highly Sensitive to Antibiotics.</title>
        <authorList>
            <person name="Bekker O.B."/>
            <person name="Klimina K.M."/>
            <person name="Vatlin A.A."/>
            <person name="Zakharevich N.V."/>
            <person name="Kasianov A.S."/>
            <person name="Danilenko V.N."/>
        </authorList>
    </citation>
    <scope>NUCLEOTIDE SEQUENCE [LARGE SCALE GENOMIC DNA]</scope>
    <source>
        <strain evidence="2 3">ATCC 19609</strain>
    </source>
</reference>
<dbReference type="Proteomes" id="UP000028058">
    <property type="component" value="Unassembled WGS sequence"/>
</dbReference>
<dbReference type="EMBL" id="JNAD02000012">
    <property type="protein sequence ID" value="RKM92845.1"/>
    <property type="molecule type" value="Genomic_DNA"/>
</dbReference>